<reference evidence="2" key="1">
    <citation type="journal article" date="2023" name="Plant J.">
        <title>The genome of the king protea, Protea cynaroides.</title>
        <authorList>
            <person name="Chang J."/>
            <person name="Duong T.A."/>
            <person name="Schoeman C."/>
            <person name="Ma X."/>
            <person name="Roodt D."/>
            <person name="Barker N."/>
            <person name="Li Z."/>
            <person name="Van de Peer Y."/>
            <person name="Mizrachi E."/>
        </authorList>
    </citation>
    <scope>NUCLEOTIDE SEQUENCE</scope>
    <source>
        <tissue evidence="2">Young leaves</tissue>
    </source>
</reference>
<evidence type="ECO:0000256" key="1">
    <source>
        <dbReference type="SAM" id="MobiDB-lite"/>
    </source>
</evidence>
<feature type="region of interest" description="Disordered" evidence="1">
    <location>
        <begin position="60"/>
        <end position="97"/>
    </location>
</feature>
<gene>
    <name evidence="2" type="ORF">NE237_013659</name>
</gene>
<dbReference type="OrthoDB" id="1907763at2759"/>
<proteinExistence type="predicted"/>
<evidence type="ECO:0000313" key="3">
    <source>
        <dbReference type="Proteomes" id="UP001141806"/>
    </source>
</evidence>
<sequence length="150" mass="16494">MDGPALLDIEIPVEPGSGLNHQLFQAVGPGIHVWWADISPWPIDPLVRLALFSDVSPSSQFLLPSQQGAKSDWRGSVRIEEEKSEGGGEMKPSPTYYADFDDHGSTVAMDVDDADPLEMLAEGVINFDNKLADSDFFNAFEDDFDDSDVY</sequence>
<feature type="compositionally biased region" description="Basic and acidic residues" evidence="1">
    <location>
        <begin position="71"/>
        <end position="88"/>
    </location>
</feature>
<protein>
    <submittedName>
        <fullName evidence="2">Uncharacterized protein</fullName>
    </submittedName>
</protein>
<name>A0A9Q0H1E4_9MAGN</name>
<dbReference type="AlphaFoldDB" id="A0A9Q0H1E4"/>
<dbReference type="Proteomes" id="UP001141806">
    <property type="component" value="Unassembled WGS sequence"/>
</dbReference>
<keyword evidence="3" id="KW-1185">Reference proteome</keyword>
<organism evidence="2 3">
    <name type="scientific">Protea cynaroides</name>
    <dbReference type="NCBI Taxonomy" id="273540"/>
    <lineage>
        <taxon>Eukaryota</taxon>
        <taxon>Viridiplantae</taxon>
        <taxon>Streptophyta</taxon>
        <taxon>Embryophyta</taxon>
        <taxon>Tracheophyta</taxon>
        <taxon>Spermatophyta</taxon>
        <taxon>Magnoliopsida</taxon>
        <taxon>Proteales</taxon>
        <taxon>Proteaceae</taxon>
        <taxon>Protea</taxon>
    </lineage>
</organism>
<accession>A0A9Q0H1E4</accession>
<comment type="caution">
    <text evidence="2">The sequence shown here is derived from an EMBL/GenBank/DDBJ whole genome shotgun (WGS) entry which is preliminary data.</text>
</comment>
<evidence type="ECO:0000313" key="2">
    <source>
        <dbReference type="EMBL" id="KAJ4956876.1"/>
    </source>
</evidence>
<dbReference type="EMBL" id="JAMYWD010000011">
    <property type="protein sequence ID" value="KAJ4956876.1"/>
    <property type="molecule type" value="Genomic_DNA"/>
</dbReference>